<evidence type="ECO:0008006" key="5">
    <source>
        <dbReference type="Google" id="ProtNLM"/>
    </source>
</evidence>
<feature type="compositionally biased region" description="Low complexity" evidence="2">
    <location>
        <begin position="1"/>
        <end position="11"/>
    </location>
</feature>
<dbReference type="Pfam" id="PF15506">
    <property type="entry name" value="OCC1"/>
    <property type="match status" value="1"/>
</dbReference>
<evidence type="ECO:0000313" key="4">
    <source>
        <dbReference type="Proteomes" id="UP000694429"/>
    </source>
</evidence>
<evidence type="ECO:0000256" key="1">
    <source>
        <dbReference type="ARBA" id="ARBA00005237"/>
    </source>
</evidence>
<comment type="similarity">
    <text evidence="1">Belongs to the OCC1 family.</text>
</comment>
<feature type="region of interest" description="Disordered" evidence="2">
    <location>
        <begin position="1"/>
        <end position="208"/>
    </location>
</feature>
<dbReference type="AlphaFoldDB" id="A0A8C0RTS2"/>
<feature type="compositionally biased region" description="Pro residues" evidence="2">
    <location>
        <begin position="120"/>
        <end position="140"/>
    </location>
</feature>
<dbReference type="Proteomes" id="UP000694429">
    <property type="component" value="Chromosome 10"/>
</dbReference>
<organism evidence="3 4">
    <name type="scientific">Canis lupus familiaris</name>
    <name type="common">Dog</name>
    <name type="synonym">Canis familiaris</name>
    <dbReference type="NCBI Taxonomy" id="9615"/>
    <lineage>
        <taxon>Eukaryota</taxon>
        <taxon>Metazoa</taxon>
        <taxon>Chordata</taxon>
        <taxon>Craniata</taxon>
        <taxon>Vertebrata</taxon>
        <taxon>Euteleostomi</taxon>
        <taxon>Mammalia</taxon>
        <taxon>Eutheria</taxon>
        <taxon>Laurasiatheria</taxon>
        <taxon>Carnivora</taxon>
        <taxon>Caniformia</taxon>
        <taxon>Canidae</taxon>
        <taxon>Canis</taxon>
    </lineage>
</organism>
<evidence type="ECO:0000256" key="2">
    <source>
        <dbReference type="SAM" id="MobiDB-lite"/>
    </source>
</evidence>
<reference evidence="3" key="1">
    <citation type="submission" date="2019-03" db="EMBL/GenBank/DDBJ databases">
        <authorList>
            <person name="Warren W.C."/>
            <person name="Johnson G.S."/>
        </authorList>
    </citation>
    <scope>NUCLEOTIDE SEQUENCE [LARGE SCALE GENOMIC DNA]</scope>
    <source>
        <strain evidence="3">Basenji</strain>
    </source>
</reference>
<evidence type="ECO:0000313" key="3">
    <source>
        <dbReference type="Ensembl" id="ENSCAFP00030041635.1"/>
    </source>
</evidence>
<proteinExistence type="inferred from homology"/>
<reference evidence="3" key="2">
    <citation type="submission" date="2025-08" db="UniProtKB">
        <authorList>
            <consortium name="Ensembl"/>
        </authorList>
    </citation>
    <scope>IDENTIFICATION</scope>
</reference>
<dbReference type="InterPro" id="IPR029133">
    <property type="entry name" value="OCC1"/>
</dbReference>
<protein>
    <recommendedName>
        <fullName evidence="5">Overexpressed in colon carcinoma 1 protein</fullName>
    </recommendedName>
</protein>
<feature type="compositionally biased region" description="Basic residues" evidence="2">
    <location>
        <begin position="100"/>
        <end position="116"/>
    </location>
</feature>
<sequence>MGESAAAPPARALRRGGGGGGVRGQGGGWAPPPPRPRLARAPKPTLNSRPLLAPPNARPESPGTPGIGGRRGCRGDGWARRGPRPRPGRGCPAVSVPARARARPPRPGRAPRRRRGCLAPPGPAPPAPRATPPGPGAPRRPPARGAPHSASVSAPSARGRRLPSARPASGAMGCGNSTATSAGTGRGPAGAAKDATEESITEDDKRRNYGGVYVGLPSEAVNMISNQTKTVRKTCSLRFGRNCIPWDIIMCTEISKEILNSLLLRLPSPPKFLSL</sequence>
<feature type="compositionally biased region" description="Low complexity" evidence="2">
    <location>
        <begin position="143"/>
        <end position="157"/>
    </location>
</feature>
<dbReference type="Ensembl" id="ENSCAFT00030047614.1">
    <property type="protein sequence ID" value="ENSCAFP00030041635.1"/>
    <property type="gene ID" value="ENSCAFG00030025773.1"/>
</dbReference>
<feature type="compositionally biased region" description="Gly residues" evidence="2">
    <location>
        <begin position="15"/>
        <end position="29"/>
    </location>
</feature>
<dbReference type="PANTHER" id="PTHR38502:SF1">
    <property type="entry name" value="OVEREXPRESSED IN COLON CARCINOMA 1 PROTEIN"/>
    <property type="match status" value="1"/>
</dbReference>
<name>A0A8C0RTS2_CANLF</name>
<accession>A0A8C0RTS2</accession>
<dbReference type="PANTHER" id="PTHR38502">
    <property type="entry name" value="OVEREXPRESSED IN COLON CARCINOMA 1 PROTEIN"/>
    <property type="match status" value="1"/>
</dbReference>